<proteinExistence type="predicted"/>
<dbReference type="InterPro" id="IPR001810">
    <property type="entry name" value="F-box_dom"/>
</dbReference>
<evidence type="ECO:0000259" key="1">
    <source>
        <dbReference type="Pfam" id="PF13013"/>
    </source>
</evidence>
<dbReference type="Proteomes" id="UP000031516">
    <property type="component" value="Unassembled WGS sequence"/>
</dbReference>
<keyword evidence="3" id="KW-1185">Reference proteome</keyword>
<accession>A0A0A8L446</accession>
<dbReference type="EMBL" id="CCBQ010000027">
    <property type="protein sequence ID" value="CDO93804.1"/>
    <property type="molecule type" value="Genomic_DNA"/>
</dbReference>
<organism evidence="2 3">
    <name type="scientific">Kluyveromyces dobzhanskii CBS 2104</name>
    <dbReference type="NCBI Taxonomy" id="1427455"/>
    <lineage>
        <taxon>Eukaryota</taxon>
        <taxon>Fungi</taxon>
        <taxon>Dikarya</taxon>
        <taxon>Ascomycota</taxon>
        <taxon>Saccharomycotina</taxon>
        <taxon>Saccharomycetes</taxon>
        <taxon>Saccharomycetales</taxon>
        <taxon>Saccharomycetaceae</taxon>
        <taxon>Kluyveromyces</taxon>
    </lineage>
</organism>
<protein>
    <submittedName>
        <fullName evidence="2">WGS project CCBQ000000000 data, contig 00102</fullName>
    </submittedName>
</protein>
<comment type="caution">
    <text evidence="2">The sequence shown here is derived from an EMBL/GenBank/DDBJ whole genome shotgun (WGS) entry which is preliminary data.</text>
</comment>
<sequence length="368" mass="42895">MGFIAAGYRTQDFKTVYSDRENWVICRRAKIRRSPDSDAKNLRKRHKGAIKAVTIEDLPSELIQRIFVFCGNHELYEVSKFFYRCLKPTSFLLHRFILENFCQDLNLELARTDDTGTRLPVFYGLNGKVFENLTYVSFLNGNPRLVQDVGHIGHCDELNTLQEERLALFNEGGLAAVAGRHKELPKQDYPSIFYSEVEFFFQNDIQLQKPIYNQFILELSAHYEVKQPYYLMETLVHWFFHVNRGQYNVNHLFHALILITHISSSALSKSFDNNGPLIELINNLYLTPGGPELNALLLVDDYTDEEALHRRRIRVLNKFIKKFYKIEGTRATLLSHDILWEALVNVKDKHVIKLIMDYGGQPSFNVIW</sequence>
<reference evidence="2 3" key="1">
    <citation type="submission" date="2014-03" db="EMBL/GenBank/DDBJ databases">
        <title>The genome of Kluyveromyces dobzhanskii.</title>
        <authorList>
            <person name="Nystedt B."/>
            <person name="Astrom S."/>
        </authorList>
    </citation>
    <scope>NUCLEOTIDE SEQUENCE [LARGE SCALE GENOMIC DNA]</scope>
    <source>
        <strain evidence="2 3">CBS 2104</strain>
    </source>
</reference>
<gene>
    <name evidence="2" type="ORF">KLDO_g2094</name>
</gene>
<dbReference type="OrthoDB" id="4038608at2759"/>
<evidence type="ECO:0000313" key="2">
    <source>
        <dbReference type="EMBL" id="CDO93804.1"/>
    </source>
</evidence>
<feature type="domain" description="F-box" evidence="1">
    <location>
        <begin position="47"/>
        <end position="110"/>
    </location>
</feature>
<name>A0A0A8L446_9SACH</name>
<dbReference type="AlphaFoldDB" id="A0A0A8L446"/>
<evidence type="ECO:0000313" key="3">
    <source>
        <dbReference type="Proteomes" id="UP000031516"/>
    </source>
</evidence>
<dbReference type="Pfam" id="PF13013">
    <property type="entry name" value="F-box-like_2"/>
    <property type="match status" value="1"/>
</dbReference>